<reference evidence="2" key="2">
    <citation type="journal article" date="2022" name="Res Sq">
        <title>Evolution of multicellular longitudinally dividing oral cavity symbionts (Neisseriaceae).</title>
        <authorList>
            <person name="Nyongesa S."/>
            <person name="Weber P."/>
            <person name="Bernet E."/>
            <person name="Pullido F."/>
            <person name="Nieckarz M."/>
            <person name="Delaby M."/>
            <person name="Nieves C."/>
            <person name="Viehboeck T."/>
            <person name="Krause N."/>
            <person name="Rivera-Millot A."/>
            <person name="Nakamura A."/>
            <person name="Vischer N."/>
            <person name="VanNieuwenhze M."/>
            <person name="Brun Y."/>
            <person name="Cava F."/>
            <person name="Bulgheresi S."/>
            <person name="Veyrier F."/>
        </authorList>
    </citation>
    <scope>NUCLEOTIDE SEQUENCE</scope>
    <source>
        <strain evidence="2">17694</strain>
    </source>
</reference>
<keyword evidence="3" id="KW-1185">Reference proteome</keyword>
<accession>A0A8T9MX69</accession>
<dbReference type="InterPro" id="IPR018392">
    <property type="entry name" value="LysM"/>
</dbReference>
<reference evidence="2" key="1">
    <citation type="submission" date="2021-12" db="EMBL/GenBank/DDBJ databases">
        <authorList>
            <person name="Veyrier F.J."/>
        </authorList>
    </citation>
    <scope>NUCLEOTIDE SEQUENCE</scope>
    <source>
        <strain evidence="2">17694</strain>
    </source>
</reference>
<dbReference type="Pfam" id="PF01476">
    <property type="entry name" value="LysM"/>
    <property type="match status" value="1"/>
</dbReference>
<evidence type="ECO:0000259" key="1">
    <source>
        <dbReference type="Pfam" id="PF01476"/>
    </source>
</evidence>
<dbReference type="EMBL" id="CP091521">
    <property type="protein sequence ID" value="UOP04493.1"/>
    <property type="molecule type" value="Genomic_DNA"/>
</dbReference>
<gene>
    <name evidence="2" type="ORF">LVJ77_09410</name>
</gene>
<organism evidence="2 3">
    <name type="scientific">Conchiformibius kuhniae</name>
    <dbReference type="NCBI Taxonomy" id="211502"/>
    <lineage>
        <taxon>Bacteria</taxon>
        <taxon>Pseudomonadati</taxon>
        <taxon>Pseudomonadota</taxon>
        <taxon>Betaproteobacteria</taxon>
        <taxon>Neisseriales</taxon>
        <taxon>Neisseriaceae</taxon>
        <taxon>Conchiformibius</taxon>
    </lineage>
</organism>
<name>A0A8T9MX69_9NEIS</name>
<dbReference type="Gene3D" id="3.10.350.10">
    <property type="entry name" value="LysM domain"/>
    <property type="match status" value="1"/>
</dbReference>
<dbReference type="InterPro" id="IPR036779">
    <property type="entry name" value="LysM_dom_sf"/>
</dbReference>
<feature type="domain" description="LysM" evidence="1">
    <location>
        <begin position="23"/>
        <end position="39"/>
    </location>
</feature>
<protein>
    <submittedName>
        <fullName evidence="2">LysM peptidoglycan-binding domain-containing protein</fullName>
    </submittedName>
</protein>
<sequence length="50" mass="5875">MPHPRILASKSKLKVKPNAPARYVVKQGDTLWDISGKYLYRPWQYRRCGT</sequence>
<dbReference type="CDD" id="cd00118">
    <property type="entry name" value="LysM"/>
    <property type="match status" value="1"/>
</dbReference>
<evidence type="ECO:0000313" key="3">
    <source>
        <dbReference type="Proteomes" id="UP000831534"/>
    </source>
</evidence>
<evidence type="ECO:0000313" key="2">
    <source>
        <dbReference type="EMBL" id="UOP04493.1"/>
    </source>
</evidence>
<dbReference type="AlphaFoldDB" id="A0A8T9MX69"/>
<proteinExistence type="predicted"/>
<dbReference type="Proteomes" id="UP000831534">
    <property type="component" value="Chromosome"/>
</dbReference>